<dbReference type="KEGG" id="pect:BN1012_Phect1718"/>
<dbReference type="SUPFAM" id="SSF53474">
    <property type="entry name" value="alpha/beta-Hydrolases"/>
    <property type="match status" value="1"/>
</dbReference>
<reference evidence="3 4" key="1">
    <citation type="journal article" date="2014" name="Front. Genet.">
        <title>Genome and metabolic network of "Candidatus Phaeomarinobacter ectocarpi" Ec32, a new candidate genus of Alphaproteobacteria frequently associated with brown algae.</title>
        <authorList>
            <person name="Dittami S.M."/>
            <person name="Barbeyron T."/>
            <person name="Boyen C."/>
            <person name="Cambefort J."/>
            <person name="Collet G."/>
            <person name="Delage L."/>
            <person name="Gobet A."/>
            <person name="Groisillier A."/>
            <person name="Leblanc C."/>
            <person name="Michel G."/>
            <person name="Scornet D."/>
            <person name="Siegel A."/>
            <person name="Tapia J.E."/>
            <person name="Tonon T."/>
        </authorList>
    </citation>
    <scope>NUCLEOTIDE SEQUENCE [LARGE SCALE GENOMIC DNA]</scope>
    <source>
        <strain evidence="3 4">Ec32</strain>
    </source>
</reference>
<protein>
    <submittedName>
        <fullName evidence="3">Arylesterase|CE10</fullName>
        <ecNumber evidence="3">3.1.1.2</ecNumber>
    </submittedName>
</protein>
<dbReference type="HOGENOM" id="CLU_012494_6_1_5"/>
<evidence type="ECO:0000313" key="3">
    <source>
        <dbReference type="EMBL" id="CDO59932.1"/>
    </source>
</evidence>
<dbReference type="RefSeq" id="WP_043948089.1">
    <property type="nucleotide sequence ID" value="NZ_HG966617.1"/>
</dbReference>
<dbReference type="AlphaFoldDB" id="X5MD67"/>
<proteinExistence type="predicted"/>
<dbReference type="InterPro" id="IPR013094">
    <property type="entry name" value="AB_hydrolase_3"/>
</dbReference>
<dbReference type="EC" id="3.1.1.2" evidence="3"/>
<dbReference type="Gene3D" id="3.40.50.1820">
    <property type="entry name" value="alpha/beta hydrolase"/>
    <property type="match status" value="1"/>
</dbReference>
<dbReference type="STRING" id="1458461.BN1012_Phect1718"/>
<evidence type="ECO:0000313" key="4">
    <source>
        <dbReference type="Proteomes" id="UP000032160"/>
    </source>
</evidence>
<dbReference type="PANTHER" id="PTHR48081:SF8">
    <property type="entry name" value="ALPHA_BETA HYDROLASE FOLD-3 DOMAIN-CONTAINING PROTEIN-RELATED"/>
    <property type="match status" value="1"/>
</dbReference>
<dbReference type="PANTHER" id="PTHR48081">
    <property type="entry name" value="AB HYDROLASE SUPERFAMILY PROTEIN C4A8.06C"/>
    <property type="match status" value="1"/>
</dbReference>
<keyword evidence="4" id="KW-1185">Reference proteome</keyword>
<gene>
    <name evidence="3" type="ORF">BN1012_Phect1718</name>
</gene>
<dbReference type="InterPro" id="IPR029058">
    <property type="entry name" value="AB_hydrolase_fold"/>
</dbReference>
<dbReference type="OrthoDB" id="9806180at2"/>
<keyword evidence="1 3" id="KW-0378">Hydrolase</keyword>
<dbReference type="PATRIC" id="fig|1458461.3.peg.1720"/>
<sequence>MSTRHLVDPDLQSFLDVFPTLELSTEALPGIRELMASMAVLGDPAEHDVTRREIKVPGLKGAPDVRCLVYESNKSSGARPGFLHIHGGGYIGGNVEGSDQRNTRIAAQLGVTVVSVEYRLAPEHPYPAPLDDCADALAWLFDNAGELNVDAARIAVGGDSAGGGLAAALVQRTHAEGKYTIAFQHLVYPMLDDRTTAPGATPDPLTGEFVWTADANVFGWASYLGDADPAAPAVPARAQSVEGLPPTWIGVGSLDLFLDEDIAYARRLTAAGVATELQVYPAAYHGFVFVQDAPVSQRFERDYLESLGRGLGVYEPA</sequence>
<organism evidence="3 4">
    <name type="scientific">Candidatus Phaeomarinibacter ectocarpi</name>
    <dbReference type="NCBI Taxonomy" id="1458461"/>
    <lineage>
        <taxon>Bacteria</taxon>
        <taxon>Pseudomonadati</taxon>
        <taxon>Pseudomonadota</taxon>
        <taxon>Alphaproteobacteria</taxon>
        <taxon>Hyphomicrobiales</taxon>
        <taxon>Parvibaculaceae</taxon>
        <taxon>Candidatus Phaeomarinibacter</taxon>
    </lineage>
</organism>
<dbReference type="InterPro" id="IPR050300">
    <property type="entry name" value="GDXG_lipolytic_enzyme"/>
</dbReference>
<evidence type="ECO:0000259" key="2">
    <source>
        <dbReference type="Pfam" id="PF07859"/>
    </source>
</evidence>
<dbReference type="Proteomes" id="UP000032160">
    <property type="component" value="Chromosome I"/>
</dbReference>
<dbReference type="GO" id="GO:0004064">
    <property type="term" value="F:arylesterase activity"/>
    <property type="evidence" value="ECO:0007669"/>
    <property type="project" value="UniProtKB-EC"/>
</dbReference>
<name>X5MD67_9HYPH</name>
<feature type="domain" description="Alpha/beta hydrolase fold-3" evidence="2">
    <location>
        <begin position="83"/>
        <end position="288"/>
    </location>
</feature>
<dbReference type="EMBL" id="HG966617">
    <property type="protein sequence ID" value="CDO59932.1"/>
    <property type="molecule type" value="Genomic_DNA"/>
</dbReference>
<accession>X5MD67</accession>
<dbReference type="Pfam" id="PF07859">
    <property type="entry name" value="Abhydrolase_3"/>
    <property type="match status" value="1"/>
</dbReference>
<evidence type="ECO:0000256" key="1">
    <source>
        <dbReference type="ARBA" id="ARBA00022801"/>
    </source>
</evidence>